<evidence type="ECO:0000256" key="1">
    <source>
        <dbReference type="ARBA" id="ARBA00004240"/>
    </source>
</evidence>
<dbReference type="Pfam" id="PF12931">
    <property type="entry name" value="TPR_Sec16"/>
    <property type="match status" value="1"/>
</dbReference>
<evidence type="ECO:0000313" key="9">
    <source>
        <dbReference type="Proteomes" id="UP001321473"/>
    </source>
</evidence>
<dbReference type="GO" id="GO:0012507">
    <property type="term" value="C:ER to Golgi transport vesicle membrane"/>
    <property type="evidence" value="ECO:0007669"/>
    <property type="project" value="TreeGrafter"/>
</dbReference>
<dbReference type="GO" id="GO:0007030">
    <property type="term" value="P:Golgi organization"/>
    <property type="evidence" value="ECO:0007669"/>
    <property type="project" value="TreeGrafter"/>
</dbReference>
<dbReference type="EMBL" id="JARKHS020019786">
    <property type="protein sequence ID" value="KAK8771403.1"/>
    <property type="molecule type" value="Genomic_DNA"/>
</dbReference>
<evidence type="ECO:0000256" key="4">
    <source>
        <dbReference type="ARBA" id="ARBA00022824"/>
    </source>
</evidence>
<dbReference type="GO" id="GO:0070971">
    <property type="term" value="C:endoplasmic reticulum exit site"/>
    <property type="evidence" value="ECO:0007669"/>
    <property type="project" value="TreeGrafter"/>
</dbReference>
<sequence>MERLSVHSGRSSANGDSRRDESFASNTEDDCDPSILDNESTRLDHVPQPEEVKKFSRPHPLARFCGANGLLKLVPTLSGGNLPPPIEIHSLKHLFQKDPQFHELKQFPGPLVSVEAATEMSWLHCFLDPLQTGHHCVLCRLLFEEFASNEAIQCTEIYEYSQSLANAGYMLPHLQAYKFLHATRLAEYGFAQEDMLLGRCSAKQSAMTALELCSFRLALNFQRKLASHKRLIMEGCCIHLRSFRNGL</sequence>
<reference evidence="8 9" key="1">
    <citation type="journal article" date="2023" name="Arcadia Sci">
        <title>De novo assembly of a long-read Amblyomma americanum tick genome.</title>
        <authorList>
            <person name="Chou S."/>
            <person name="Poskanzer K.E."/>
            <person name="Rollins M."/>
            <person name="Thuy-Boun P.S."/>
        </authorList>
    </citation>
    <scope>NUCLEOTIDE SEQUENCE [LARGE SCALE GENOMIC DNA]</scope>
    <source>
        <strain evidence="8">F_SG_1</strain>
        <tissue evidence="8">Salivary glands</tissue>
    </source>
</reference>
<evidence type="ECO:0000256" key="3">
    <source>
        <dbReference type="ARBA" id="ARBA00022448"/>
    </source>
</evidence>
<dbReference type="GO" id="GO:0016192">
    <property type="term" value="P:vesicle-mediated transport"/>
    <property type="evidence" value="ECO:0007669"/>
    <property type="project" value="UniProtKB-KW"/>
</dbReference>
<accession>A0AAQ4E9T7</accession>
<evidence type="ECO:0000256" key="5">
    <source>
        <dbReference type="ARBA" id="ARBA00022892"/>
    </source>
</evidence>
<evidence type="ECO:0000256" key="6">
    <source>
        <dbReference type="SAM" id="MobiDB-lite"/>
    </source>
</evidence>
<evidence type="ECO:0000256" key="2">
    <source>
        <dbReference type="ARBA" id="ARBA00005927"/>
    </source>
</evidence>
<feature type="region of interest" description="Disordered" evidence="6">
    <location>
        <begin position="1"/>
        <end position="44"/>
    </location>
</feature>
<dbReference type="PANTHER" id="PTHR13402:SF6">
    <property type="entry name" value="SECRETORY 16, ISOFORM I"/>
    <property type="match status" value="1"/>
</dbReference>
<keyword evidence="4" id="KW-0256">Endoplasmic reticulum</keyword>
<comment type="similarity">
    <text evidence="2">Belongs to the SEC16 family.</text>
</comment>
<evidence type="ECO:0000313" key="8">
    <source>
        <dbReference type="EMBL" id="KAK8771403.1"/>
    </source>
</evidence>
<organism evidence="8 9">
    <name type="scientific">Amblyomma americanum</name>
    <name type="common">Lone star tick</name>
    <dbReference type="NCBI Taxonomy" id="6943"/>
    <lineage>
        <taxon>Eukaryota</taxon>
        <taxon>Metazoa</taxon>
        <taxon>Ecdysozoa</taxon>
        <taxon>Arthropoda</taxon>
        <taxon>Chelicerata</taxon>
        <taxon>Arachnida</taxon>
        <taxon>Acari</taxon>
        <taxon>Parasitiformes</taxon>
        <taxon>Ixodida</taxon>
        <taxon>Ixodoidea</taxon>
        <taxon>Ixodidae</taxon>
        <taxon>Amblyomminae</taxon>
        <taxon>Amblyomma</taxon>
    </lineage>
</organism>
<gene>
    <name evidence="8" type="ORF">V5799_025353</name>
</gene>
<dbReference type="InterPro" id="IPR024298">
    <property type="entry name" value="Sec16_Sec23-bd"/>
</dbReference>
<comment type="caution">
    <text evidence="8">The sequence shown here is derived from an EMBL/GenBank/DDBJ whole genome shotgun (WGS) entry which is preliminary data.</text>
</comment>
<name>A0AAQ4E9T7_AMBAM</name>
<keyword evidence="5" id="KW-0931">ER-Golgi transport</keyword>
<comment type="subcellular location">
    <subcellularLocation>
        <location evidence="1">Endoplasmic reticulum</location>
    </subcellularLocation>
</comment>
<dbReference type="GO" id="GO:0070973">
    <property type="term" value="P:protein localization to endoplasmic reticulum exit site"/>
    <property type="evidence" value="ECO:0007669"/>
    <property type="project" value="TreeGrafter"/>
</dbReference>
<evidence type="ECO:0000259" key="7">
    <source>
        <dbReference type="Pfam" id="PF12931"/>
    </source>
</evidence>
<protein>
    <recommendedName>
        <fullName evidence="7">Sec16 Sec23-binding domain-containing protein</fullName>
    </recommendedName>
</protein>
<proteinExistence type="inferred from homology"/>
<dbReference type="Proteomes" id="UP001321473">
    <property type="component" value="Unassembled WGS sequence"/>
</dbReference>
<dbReference type="PANTHER" id="PTHR13402">
    <property type="entry name" value="RGPR-RELATED"/>
    <property type="match status" value="1"/>
</dbReference>
<feature type="domain" description="Sec16 Sec23-binding" evidence="7">
    <location>
        <begin position="147"/>
        <end position="193"/>
    </location>
</feature>
<keyword evidence="9" id="KW-1185">Reference proteome</keyword>
<dbReference type="AlphaFoldDB" id="A0AAQ4E9T7"/>
<keyword evidence="3" id="KW-0813">Transport</keyword>